<dbReference type="Proteomes" id="UP001189143">
    <property type="component" value="Unassembled WGS sequence"/>
</dbReference>
<proteinExistence type="predicted"/>
<dbReference type="Pfam" id="PF09643">
    <property type="entry name" value="YopX"/>
    <property type="match status" value="1"/>
</dbReference>
<dbReference type="EMBL" id="CAMTCP010000301">
    <property type="protein sequence ID" value="CAI3698794.1"/>
    <property type="molecule type" value="Genomic_DNA"/>
</dbReference>
<accession>A0AAD1YLI3</accession>
<sequence>MGNLFKAWHKEVKCWIKCNPCVFQEGQIGRWNSNAPFDFFKAEDIEIVRNSGVKDTTGKEIYEGDIVEFYNDVDYVLHPGIAKVIFDLGAFQMENEKYGIDYLGNMDIDDMCIRVIGNIYENPDLLKSKIEGEINGKSI</sequence>
<comment type="caution">
    <text evidence="2">The sequence shown here is derived from an EMBL/GenBank/DDBJ whole genome shotgun (WGS) entry which is preliminary data.</text>
</comment>
<evidence type="ECO:0000313" key="3">
    <source>
        <dbReference type="Proteomes" id="UP001189143"/>
    </source>
</evidence>
<organism evidence="2 3">
    <name type="scientific">Clostridium neonatale</name>
    <dbReference type="NCBI Taxonomy" id="137838"/>
    <lineage>
        <taxon>Bacteria</taxon>
        <taxon>Bacillati</taxon>
        <taxon>Bacillota</taxon>
        <taxon>Clostridia</taxon>
        <taxon>Eubacteriales</taxon>
        <taxon>Clostridiaceae</taxon>
        <taxon>Clostridium</taxon>
    </lineage>
</organism>
<dbReference type="InterPro" id="IPR019096">
    <property type="entry name" value="YopX_protein"/>
</dbReference>
<dbReference type="AlphaFoldDB" id="A0AAD1YLI3"/>
<dbReference type="Gene3D" id="2.30.30.290">
    <property type="entry name" value="YopX-like domains"/>
    <property type="match status" value="1"/>
</dbReference>
<dbReference type="InterPro" id="IPR010024">
    <property type="entry name" value="CHP16711"/>
</dbReference>
<dbReference type="RefSeq" id="WP_317048875.1">
    <property type="nucleotide sequence ID" value="NZ_CAMRXC010000002.1"/>
</dbReference>
<dbReference type="InterPro" id="IPR023385">
    <property type="entry name" value="YopX-like_C"/>
</dbReference>
<dbReference type="SUPFAM" id="SSF159006">
    <property type="entry name" value="YopX-like"/>
    <property type="match status" value="1"/>
</dbReference>
<protein>
    <recommendedName>
        <fullName evidence="1">YopX protein domain-containing protein</fullName>
    </recommendedName>
</protein>
<dbReference type="NCBIfam" id="TIGR01671">
    <property type="entry name" value="phage_TIGR01671"/>
    <property type="match status" value="1"/>
</dbReference>
<evidence type="ECO:0000259" key="1">
    <source>
        <dbReference type="Pfam" id="PF09643"/>
    </source>
</evidence>
<evidence type="ECO:0000313" key="2">
    <source>
        <dbReference type="EMBL" id="CAI3698794.1"/>
    </source>
</evidence>
<gene>
    <name evidence="2" type="ORF">CNEO2_980012</name>
</gene>
<feature type="domain" description="YopX protein" evidence="1">
    <location>
        <begin position="5"/>
        <end position="127"/>
    </location>
</feature>
<reference evidence="2" key="1">
    <citation type="submission" date="2022-10" db="EMBL/GenBank/DDBJ databases">
        <authorList>
            <person name="Aires J."/>
            <person name="Mesa V."/>
        </authorList>
    </citation>
    <scope>NUCLEOTIDE SEQUENCE</scope>
    <source>
        <strain evidence="2">Clostridium neonatale JD116</strain>
    </source>
</reference>
<name>A0AAD1YLI3_9CLOT</name>